<dbReference type="AlphaFoldDB" id="A0A841I4Q4"/>
<evidence type="ECO:0000313" key="3">
    <source>
        <dbReference type="EMBL" id="MBB6099388.1"/>
    </source>
</evidence>
<accession>A0A841I4Q4</accession>
<gene>
    <name evidence="3" type="ORF">HNR42_002829</name>
</gene>
<dbReference type="RefSeq" id="WP_183988145.1">
    <property type="nucleotide sequence ID" value="NZ_JACHHG010000011.1"/>
</dbReference>
<proteinExistence type="predicted"/>
<dbReference type="PANTHER" id="PTHR19136">
    <property type="entry name" value="MOLYBDENUM COFACTOR GUANYLYLTRANSFERASE"/>
    <property type="match status" value="1"/>
</dbReference>
<sequence>MSENNVWSAVVLGGGDPGDPFAAKHGVAVKALIELEGRPMARYVLEALRASGRVRRIVYVGPVNAALSDLIDVNLPDAGSLLANLEQGVAALPQDARALVVTADVPMLTPEQVRSVLDEAPRAGLVYPIVRRADCERTYPGVKRTYARLREGSFTGGNLFLLEPKLVGLFLPQLRRVLELRKHPVALAGLIGPGVLLRLLLGRLSLDQLEKRVSDILGVPARALITAHAAVGTDVDKDADLALARAVLQSRPSL</sequence>
<comment type="caution">
    <text evidence="3">The sequence shown here is derived from an EMBL/GenBank/DDBJ whole genome shotgun (WGS) entry which is preliminary data.</text>
</comment>
<dbReference type="Gene3D" id="3.90.550.10">
    <property type="entry name" value="Spore Coat Polysaccharide Biosynthesis Protein SpsA, Chain A"/>
    <property type="match status" value="1"/>
</dbReference>
<dbReference type="Proteomes" id="UP000569951">
    <property type="component" value="Unassembled WGS sequence"/>
</dbReference>
<protein>
    <submittedName>
        <fullName evidence="3">CTP:molybdopterin cytidylyltransferase MocA</fullName>
    </submittedName>
</protein>
<feature type="domain" description="MobA-like NTP transferase" evidence="2">
    <location>
        <begin position="24"/>
        <end position="131"/>
    </location>
</feature>
<dbReference type="InterPro" id="IPR029044">
    <property type="entry name" value="Nucleotide-diphossugar_trans"/>
</dbReference>
<dbReference type="SUPFAM" id="SSF53448">
    <property type="entry name" value="Nucleotide-diphospho-sugar transferases"/>
    <property type="match status" value="1"/>
</dbReference>
<keyword evidence="1 3" id="KW-0808">Transferase</keyword>
<dbReference type="GO" id="GO:0016779">
    <property type="term" value="F:nucleotidyltransferase activity"/>
    <property type="evidence" value="ECO:0007669"/>
    <property type="project" value="UniProtKB-KW"/>
</dbReference>
<evidence type="ECO:0000259" key="2">
    <source>
        <dbReference type="Pfam" id="PF12804"/>
    </source>
</evidence>
<evidence type="ECO:0000313" key="4">
    <source>
        <dbReference type="Proteomes" id="UP000569951"/>
    </source>
</evidence>
<reference evidence="3 4" key="1">
    <citation type="submission" date="2020-08" db="EMBL/GenBank/DDBJ databases">
        <title>Genomic Encyclopedia of Type Strains, Phase IV (KMG-IV): sequencing the most valuable type-strain genomes for metagenomic binning, comparative biology and taxonomic classification.</title>
        <authorList>
            <person name="Goeker M."/>
        </authorList>
    </citation>
    <scope>NUCLEOTIDE SEQUENCE [LARGE SCALE GENOMIC DNA]</scope>
    <source>
        <strain evidence="3 4">DSM 21458</strain>
    </source>
</reference>
<keyword evidence="3" id="KW-0548">Nucleotidyltransferase</keyword>
<dbReference type="PANTHER" id="PTHR19136:SF81">
    <property type="entry name" value="MOLYBDENUM COFACTOR GUANYLYLTRANSFERASE"/>
    <property type="match status" value="1"/>
</dbReference>
<dbReference type="EMBL" id="JACHHG010000011">
    <property type="protein sequence ID" value="MBB6099388.1"/>
    <property type="molecule type" value="Genomic_DNA"/>
</dbReference>
<organism evidence="3 4">
    <name type="scientific">Deinobacterium chartae</name>
    <dbReference type="NCBI Taxonomy" id="521158"/>
    <lineage>
        <taxon>Bacteria</taxon>
        <taxon>Thermotogati</taxon>
        <taxon>Deinococcota</taxon>
        <taxon>Deinococci</taxon>
        <taxon>Deinococcales</taxon>
        <taxon>Deinococcaceae</taxon>
        <taxon>Deinobacterium</taxon>
    </lineage>
</organism>
<evidence type="ECO:0000256" key="1">
    <source>
        <dbReference type="ARBA" id="ARBA00022679"/>
    </source>
</evidence>
<dbReference type="Pfam" id="PF12804">
    <property type="entry name" value="NTP_transf_3"/>
    <property type="match status" value="1"/>
</dbReference>
<name>A0A841I4Q4_9DEIO</name>
<keyword evidence="4" id="KW-1185">Reference proteome</keyword>
<dbReference type="InterPro" id="IPR025877">
    <property type="entry name" value="MobA-like_NTP_Trfase"/>
</dbReference>